<dbReference type="EMBL" id="BARV01011909">
    <property type="protein sequence ID" value="GAI13584.1"/>
    <property type="molecule type" value="Genomic_DNA"/>
</dbReference>
<accession>X1N4P4</accession>
<sequence length="121" mass="13981">MAKDELATLMQMAIMDAVRKGMIERTDIGKHARTIISDYDAPGPTLWTEPMVRQFADVLEGLADQGYLAWRTYILQVEPTEKGEKFIADNQAELDNLPKVDDSREWFKQQRKNITHRQITD</sequence>
<name>X1N4P4_9ZZZZ</name>
<proteinExistence type="predicted"/>
<comment type="caution">
    <text evidence="1">The sequence shown here is derived from an EMBL/GenBank/DDBJ whole genome shotgun (WGS) entry which is preliminary data.</text>
</comment>
<reference evidence="1" key="1">
    <citation type="journal article" date="2014" name="Front. Microbiol.">
        <title>High frequency of phylogenetically diverse reductive dehalogenase-homologous genes in deep subseafloor sedimentary metagenomes.</title>
        <authorList>
            <person name="Kawai M."/>
            <person name="Futagami T."/>
            <person name="Toyoda A."/>
            <person name="Takaki Y."/>
            <person name="Nishi S."/>
            <person name="Hori S."/>
            <person name="Arai W."/>
            <person name="Tsubouchi T."/>
            <person name="Morono Y."/>
            <person name="Uchiyama I."/>
            <person name="Ito T."/>
            <person name="Fujiyama A."/>
            <person name="Inagaki F."/>
            <person name="Takami H."/>
        </authorList>
    </citation>
    <scope>NUCLEOTIDE SEQUENCE</scope>
    <source>
        <strain evidence="1">Expedition CK06-06</strain>
    </source>
</reference>
<evidence type="ECO:0000313" key="1">
    <source>
        <dbReference type="EMBL" id="GAI13584.1"/>
    </source>
</evidence>
<gene>
    <name evidence="1" type="ORF">S06H3_22330</name>
</gene>
<dbReference type="AlphaFoldDB" id="X1N4P4"/>
<organism evidence="1">
    <name type="scientific">marine sediment metagenome</name>
    <dbReference type="NCBI Taxonomy" id="412755"/>
    <lineage>
        <taxon>unclassified sequences</taxon>
        <taxon>metagenomes</taxon>
        <taxon>ecological metagenomes</taxon>
    </lineage>
</organism>
<protein>
    <submittedName>
        <fullName evidence="1">Uncharacterized protein</fullName>
    </submittedName>
</protein>